<dbReference type="RefSeq" id="WP_200318614.1">
    <property type="nucleotide sequence ID" value="NZ_JAENJH010000003.1"/>
</dbReference>
<sequence length="456" mass="51234">MRTLEQRLIHRLRSADYADWRAKVHAVNGCARPIRLAGAHQLQDTHTGRVLHHHGGDIFVPCGNRRSAVCPACSDRYAADAFHLIRAGLIGGTKGIPQTVTERPRAFITLTAPSFGPVHHARTSARGKRIPCRCGEFHHDDDPRIGTPLERDTYDYTGAVLWQAHAGALWQRFTMRLRREIAKRAGIRARDFPEHARLSYGKVAEYQRRGLVHFHAVIRLDGPDGATTPAPSWAHPDLLDDAVLAAAGAVALPVIRPDGTRDTLVWGSQVDVRAIQPSGADDFEDQQGEISEARLAAYIAKYATKGTGKTEAADRPVRSQLDIDHLTVSDHHRRMIQTAWDLGDLPAYDELNLRRWAHMLAFRGHFLTKSRAYSTTFKTIRGDRRAYRLAETLDRLGLADRAETVAVVNHWSFTGSGYRDDAERELAASIAARIRDNRKSKYDKEYQREQQTPDHR</sequence>
<accession>A0A934V6D8</accession>
<dbReference type="Proteomes" id="UP000635245">
    <property type="component" value="Unassembled WGS sequence"/>
</dbReference>
<dbReference type="Pfam" id="PF20199">
    <property type="entry name" value="RepSA"/>
    <property type="match status" value="1"/>
</dbReference>
<dbReference type="AlphaFoldDB" id="A0A934V6D8"/>
<evidence type="ECO:0000313" key="2">
    <source>
        <dbReference type="Proteomes" id="UP000635245"/>
    </source>
</evidence>
<comment type="caution">
    <text evidence="1">The sequence shown here is derived from an EMBL/GenBank/DDBJ whole genome shotgun (WGS) entry which is preliminary data.</text>
</comment>
<proteinExistence type="predicted"/>
<gene>
    <name evidence="1" type="ORF">JHE00_14705</name>
</gene>
<protein>
    <submittedName>
        <fullName evidence="1">Replication initiation protein</fullName>
    </submittedName>
</protein>
<dbReference type="EMBL" id="JAENJH010000003">
    <property type="protein sequence ID" value="MBK1785578.1"/>
    <property type="molecule type" value="Genomic_DNA"/>
</dbReference>
<name>A0A934V6D8_9PSEU</name>
<organism evidence="1 2">
    <name type="scientific">Prauserella cavernicola</name>
    <dbReference type="NCBI Taxonomy" id="2800127"/>
    <lineage>
        <taxon>Bacteria</taxon>
        <taxon>Bacillati</taxon>
        <taxon>Actinomycetota</taxon>
        <taxon>Actinomycetes</taxon>
        <taxon>Pseudonocardiales</taxon>
        <taxon>Pseudonocardiaceae</taxon>
        <taxon>Prauserella</taxon>
    </lineage>
</organism>
<evidence type="ECO:0000313" key="1">
    <source>
        <dbReference type="EMBL" id="MBK1785578.1"/>
    </source>
</evidence>
<reference evidence="1" key="1">
    <citation type="submission" date="2020-12" db="EMBL/GenBank/DDBJ databases">
        <title>Prauserella sp. ASG 168, a novel actinomycete isolated from cave rock.</title>
        <authorList>
            <person name="Suriyachadkun C."/>
        </authorList>
    </citation>
    <scope>NUCLEOTIDE SEQUENCE</scope>
    <source>
        <strain evidence="1">ASG 168</strain>
    </source>
</reference>
<keyword evidence="2" id="KW-1185">Reference proteome</keyword>
<dbReference type="InterPro" id="IPR046828">
    <property type="entry name" value="RepSA"/>
</dbReference>